<dbReference type="PANTHER" id="PTHR47027:SF20">
    <property type="entry name" value="REVERSE TRANSCRIPTASE-LIKE PROTEIN WITH RNA-DIRECTED DNA POLYMERASE DOMAIN"/>
    <property type="match status" value="1"/>
</dbReference>
<keyword evidence="2" id="KW-1185">Reference proteome</keyword>
<gene>
    <name evidence="1" type="primary">Necator_chrII.g5925</name>
    <name evidence="1" type="ORF">RB195_018132</name>
</gene>
<name>A0ABR1C8D0_NECAM</name>
<dbReference type="Proteomes" id="UP001303046">
    <property type="component" value="Unassembled WGS sequence"/>
</dbReference>
<sequence>MQAGKLGNPETPKLIRQRGAALAGSNRKLTSELAKNFREGIRVDLEERRVEVLAAVVEAGKSIRYANHKTKITALRTPDGTTTASRRGMEKVIHDSYSDLFDSYVHLPPHHMRVNRKERTLDEGQPWEHQGFKKGKKNRNLPSPDRIKLEQLNYLPSVLIITPARLFTRFLSEYKFLRQWKTSRTVMLYKKGEPQDISNYSSILQSVIYRLFTRVILNRIERTLDEGQPYEQAGFRKESSTTGHVHTLSKLIELSREYKMSLCLTFIDLKKASDSLETEAVIKALGNQGVPTPYIAILLQLLRGLEWDDMGVSVDDGHLHHLRFADIVLTTSSINQPERMLVKFDETCRKIGLQLNQDKTMFMRNGWVLDRPFTLNATNIFECSSYVYQGREVNTIN</sequence>
<dbReference type="EMBL" id="JAVFWL010000002">
    <property type="protein sequence ID" value="KAK6734754.1"/>
    <property type="molecule type" value="Genomic_DNA"/>
</dbReference>
<organism evidence="1 2">
    <name type="scientific">Necator americanus</name>
    <name type="common">Human hookworm</name>
    <dbReference type="NCBI Taxonomy" id="51031"/>
    <lineage>
        <taxon>Eukaryota</taxon>
        <taxon>Metazoa</taxon>
        <taxon>Ecdysozoa</taxon>
        <taxon>Nematoda</taxon>
        <taxon>Chromadorea</taxon>
        <taxon>Rhabditida</taxon>
        <taxon>Rhabditina</taxon>
        <taxon>Rhabditomorpha</taxon>
        <taxon>Strongyloidea</taxon>
        <taxon>Ancylostomatidae</taxon>
        <taxon>Bunostominae</taxon>
        <taxon>Necator</taxon>
    </lineage>
</organism>
<evidence type="ECO:0000313" key="1">
    <source>
        <dbReference type="EMBL" id="KAK6734754.1"/>
    </source>
</evidence>
<evidence type="ECO:0000313" key="2">
    <source>
        <dbReference type="Proteomes" id="UP001303046"/>
    </source>
</evidence>
<reference evidence="1 2" key="1">
    <citation type="submission" date="2023-08" db="EMBL/GenBank/DDBJ databases">
        <title>A Necator americanus chromosomal reference genome.</title>
        <authorList>
            <person name="Ilik V."/>
            <person name="Petrzelkova K.J."/>
            <person name="Pardy F."/>
            <person name="Fuh T."/>
            <person name="Niatou-Singa F.S."/>
            <person name="Gouil Q."/>
            <person name="Baker L."/>
            <person name="Ritchie M.E."/>
            <person name="Jex A.R."/>
            <person name="Gazzola D."/>
            <person name="Li H."/>
            <person name="Toshio Fujiwara R."/>
            <person name="Zhan B."/>
            <person name="Aroian R.V."/>
            <person name="Pafco B."/>
            <person name="Schwarz E.M."/>
        </authorList>
    </citation>
    <scope>NUCLEOTIDE SEQUENCE [LARGE SCALE GENOMIC DNA]</scope>
    <source>
        <strain evidence="1 2">Aroian</strain>
        <tissue evidence="1">Whole animal</tissue>
    </source>
</reference>
<proteinExistence type="predicted"/>
<protein>
    <recommendedName>
        <fullName evidence="3">Reverse transcriptase domain-containing protein</fullName>
    </recommendedName>
</protein>
<comment type="caution">
    <text evidence="1">The sequence shown here is derived from an EMBL/GenBank/DDBJ whole genome shotgun (WGS) entry which is preliminary data.</text>
</comment>
<accession>A0ABR1C8D0</accession>
<dbReference type="CDD" id="cd01650">
    <property type="entry name" value="RT_nLTR_like"/>
    <property type="match status" value="1"/>
</dbReference>
<dbReference type="PANTHER" id="PTHR47027">
    <property type="entry name" value="REVERSE TRANSCRIPTASE DOMAIN-CONTAINING PROTEIN"/>
    <property type="match status" value="1"/>
</dbReference>
<evidence type="ECO:0008006" key="3">
    <source>
        <dbReference type="Google" id="ProtNLM"/>
    </source>
</evidence>